<dbReference type="Gene3D" id="3.40.50.300">
    <property type="entry name" value="P-loop containing nucleotide triphosphate hydrolases"/>
    <property type="match status" value="2"/>
</dbReference>
<dbReference type="GO" id="GO:0003723">
    <property type="term" value="F:RNA binding"/>
    <property type="evidence" value="ECO:0007669"/>
    <property type="project" value="UniProtKB-UniRule"/>
</dbReference>
<dbReference type="GO" id="GO:0016787">
    <property type="term" value="F:hydrolase activity"/>
    <property type="evidence" value="ECO:0007669"/>
    <property type="project" value="UniProtKB-KW"/>
</dbReference>
<feature type="compositionally biased region" description="Basic and acidic residues" evidence="8">
    <location>
        <begin position="23"/>
        <end position="43"/>
    </location>
</feature>
<dbReference type="GeneID" id="14497063"/>
<dbReference type="FunCoup" id="I2H6F2">
    <property type="interactions" value="926"/>
</dbReference>
<keyword evidence="3 6" id="KW-0347">Helicase</keyword>
<dbReference type="Pfam" id="PF00270">
    <property type="entry name" value="DEAD"/>
    <property type="match status" value="1"/>
</dbReference>
<dbReference type="SUPFAM" id="SSF52540">
    <property type="entry name" value="P-loop containing nucleoside triphosphate hydrolases"/>
    <property type="match status" value="1"/>
</dbReference>
<evidence type="ECO:0000256" key="5">
    <source>
        <dbReference type="ARBA" id="ARBA00022884"/>
    </source>
</evidence>
<evidence type="ECO:0000259" key="10">
    <source>
        <dbReference type="PROSITE" id="PS51194"/>
    </source>
</evidence>
<dbReference type="KEGG" id="tbl:TBLA_0F04210"/>
<feature type="compositionally biased region" description="Acidic residues" evidence="8">
    <location>
        <begin position="44"/>
        <end position="56"/>
    </location>
</feature>
<feature type="region of interest" description="Disordered" evidence="8">
    <location>
        <begin position="583"/>
        <end position="605"/>
    </location>
</feature>
<dbReference type="OrthoDB" id="3370at2759"/>
<evidence type="ECO:0000313" key="12">
    <source>
        <dbReference type="Proteomes" id="UP000002866"/>
    </source>
</evidence>
<dbReference type="PROSITE" id="PS51192">
    <property type="entry name" value="HELICASE_ATP_BIND_1"/>
    <property type="match status" value="1"/>
</dbReference>
<feature type="compositionally biased region" description="Acidic residues" evidence="8">
    <location>
        <begin position="8"/>
        <end position="22"/>
    </location>
</feature>
<dbReference type="InterPro" id="IPR001650">
    <property type="entry name" value="Helicase_C-like"/>
</dbReference>
<evidence type="ECO:0000256" key="8">
    <source>
        <dbReference type="SAM" id="MobiDB-lite"/>
    </source>
</evidence>
<feature type="domain" description="Helicase C-terminal" evidence="10">
    <location>
        <begin position="429"/>
        <end position="587"/>
    </location>
</feature>
<comment type="function">
    <text evidence="7">RNA helicase.</text>
</comment>
<reference evidence="11 12" key="1">
    <citation type="journal article" date="2011" name="Proc. Natl. Acad. Sci. U.S.A.">
        <title>Evolutionary erosion of yeast sex chromosomes by mating-type switching accidents.</title>
        <authorList>
            <person name="Gordon J.L."/>
            <person name="Armisen D."/>
            <person name="Proux-Wera E."/>
            <person name="Oheigeartaigh S.S."/>
            <person name="Byrne K.P."/>
            <person name="Wolfe K.H."/>
        </authorList>
    </citation>
    <scope>NUCLEOTIDE SEQUENCE [LARGE SCALE GENOMIC DNA]</scope>
    <source>
        <strain evidence="12">ATCC 34711 / CBS 6284 / DSM 70876 / NBRC 10599 / NRRL Y-10934 / UCD 77-7</strain>
    </source>
</reference>
<evidence type="ECO:0000313" key="11">
    <source>
        <dbReference type="EMBL" id="CCH61954.1"/>
    </source>
</evidence>
<accession>I2H6F2</accession>
<evidence type="ECO:0000256" key="1">
    <source>
        <dbReference type="ARBA" id="ARBA00022741"/>
    </source>
</evidence>
<dbReference type="InterPro" id="IPR014001">
    <property type="entry name" value="Helicase_ATP-bd"/>
</dbReference>
<dbReference type="SMART" id="SM00490">
    <property type="entry name" value="HELICc"/>
    <property type="match status" value="1"/>
</dbReference>
<dbReference type="CDD" id="cd18787">
    <property type="entry name" value="SF2_C_DEAD"/>
    <property type="match status" value="1"/>
</dbReference>
<keyword evidence="5 7" id="KW-0694">RNA-binding</keyword>
<evidence type="ECO:0000256" key="7">
    <source>
        <dbReference type="RuleBase" id="RU365068"/>
    </source>
</evidence>
<dbReference type="InterPro" id="IPR027417">
    <property type="entry name" value="P-loop_NTPase"/>
</dbReference>
<evidence type="ECO:0000259" key="9">
    <source>
        <dbReference type="PROSITE" id="PS51192"/>
    </source>
</evidence>
<dbReference type="GO" id="GO:0000466">
    <property type="term" value="P:maturation of 5.8S rRNA from tricistronic rRNA transcript (SSU-rRNA, 5.8S rRNA, LSU-rRNA)"/>
    <property type="evidence" value="ECO:0007669"/>
    <property type="project" value="EnsemblFungi"/>
</dbReference>
<dbReference type="CDD" id="cd17956">
    <property type="entry name" value="DEADc_DDX51"/>
    <property type="match status" value="1"/>
</dbReference>
<dbReference type="eggNOG" id="KOG0350">
    <property type="taxonomic scope" value="Eukaryota"/>
</dbReference>
<keyword evidence="2 6" id="KW-0378">Hydrolase</keyword>
<dbReference type="GO" id="GO:0000463">
    <property type="term" value="P:maturation of LSU-rRNA from tricistronic rRNA transcript (SSU-rRNA, 5.8S rRNA, LSU-rRNA)"/>
    <property type="evidence" value="ECO:0007669"/>
    <property type="project" value="EnsemblFungi"/>
</dbReference>
<dbReference type="EC" id="3.6.4.13" evidence="7"/>
<dbReference type="OMA" id="HLEWLVI"/>
<organism evidence="11 12">
    <name type="scientific">Henningerozyma blattae (strain ATCC 34711 / CBS 6284 / DSM 70876 / NBRC 10599 / NRRL Y-10934 / UCD 77-7)</name>
    <name type="common">Yeast</name>
    <name type="synonym">Tetrapisispora blattae</name>
    <dbReference type="NCBI Taxonomy" id="1071380"/>
    <lineage>
        <taxon>Eukaryota</taxon>
        <taxon>Fungi</taxon>
        <taxon>Dikarya</taxon>
        <taxon>Ascomycota</taxon>
        <taxon>Saccharomycotina</taxon>
        <taxon>Saccharomycetes</taxon>
        <taxon>Saccharomycetales</taxon>
        <taxon>Saccharomycetaceae</taxon>
        <taxon>Henningerozyma</taxon>
    </lineage>
</organism>
<dbReference type="GO" id="GO:0003724">
    <property type="term" value="F:RNA helicase activity"/>
    <property type="evidence" value="ECO:0007669"/>
    <property type="project" value="UniProtKB-EC"/>
</dbReference>
<gene>
    <name evidence="11" type="primary">TBLA0F04210</name>
    <name evidence="11" type="ORF">TBLA_0F04210</name>
</gene>
<comment type="similarity">
    <text evidence="6">Belongs to the DEAD box helicase family.</text>
</comment>
<feature type="domain" description="Helicase ATP-binding" evidence="9">
    <location>
        <begin position="217"/>
        <end position="397"/>
    </location>
</feature>
<dbReference type="AlphaFoldDB" id="I2H6F2"/>
<comment type="catalytic activity">
    <reaction evidence="7">
        <text>ATP + H2O = ADP + phosphate + H(+)</text>
        <dbReference type="Rhea" id="RHEA:13065"/>
        <dbReference type="ChEBI" id="CHEBI:15377"/>
        <dbReference type="ChEBI" id="CHEBI:15378"/>
        <dbReference type="ChEBI" id="CHEBI:30616"/>
        <dbReference type="ChEBI" id="CHEBI:43474"/>
        <dbReference type="ChEBI" id="CHEBI:456216"/>
        <dbReference type="EC" id="3.6.4.13"/>
    </reaction>
</comment>
<dbReference type="HOGENOM" id="CLU_003041_15_2_1"/>
<dbReference type="PANTHER" id="PTHR24031">
    <property type="entry name" value="RNA HELICASE"/>
    <property type="match status" value="1"/>
</dbReference>
<evidence type="ECO:0000256" key="3">
    <source>
        <dbReference type="ARBA" id="ARBA00022806"/>
    </source>
</evidence>
<keyword evidence="12" id="KW-1185">Reference proteome</keyword>
<keyword evidence="1 6" id="KW-0547">Nucleotide-binding</keyword>
<name>I2H6F2_HENB6</name>
<dbReference type="InterPro" id="IPR000629">
    <property type="entry name" value="RNA-helicase_DEAD-box_CS"/>
</dbReference>
<dbReference type="Proteomes" id="UP000002866">
    <property type="component" value="Chromosome 6"/>
</dbReference>
<evidence type="ECO:0000256" key="4">
    <source>
        <dbReference type="ARBA" id="ARBA00022840"/>
    </source>
</evidence>
<dbReference type="InParanoid" id="I2H6F2"/>
<feature type="region of interest" description="Disordered" evidence="8">
    <location>
        <begin position="1"/>
        <end position="77"/>
    </location>
</feature>
<proteinExistence type="inferred from homology"/>
<dbReference type="Pfam" id="PF00271">
    <property type="entry name" value="Helicase_C"/>
    <property type="match status" value="1"/>
</dbReference>
<dbReference type="RefSeq" id="XP_004181473.1">
    <property type="nucleotide sequence ID" value="XM_004181425.1"/>
</dbReference>
<dbReference type="InterPro" id="IPR011545">
    <property type="entry name" value="DEAD/DEAH_box_helicase_dom"/>
</dbReference>
<dbReference type="STRING" id="1071380.I2H6F2"/>
<sequence>MKRKNEDKDEDSVSSEEEEENMEEKLKEEVHEKNHSDKNKENTSESENESDEDGDVDMSNKPKLENAQPDINPISLDNISDKHTSVLSRFQQTLSLQGKIDASELVSENDDKEDKIASEYIHDLSQIPQPAIVRDITTEERKANDEHNSKSMAWINTTKIYYDNTMVKQYDAYSNQLRPKLLQNIIKYYSKETFPIQTILLDTVLPILNFSLSITKKHFTRRVGDILVNASTGSGKTLGYCIPIIQALSSRKVNKLRSLIILPTKLLINQVFDTLSKLAEGTSLIISISKLENSLKEEHQKFLKQEPDILIMTPGRLVDHLQLNSINLKNLKMLVLDEADRLLNQSFQNWCSELMNKIKLEKNDKLPGNIIKFVFSATLTTNTEKLNKLQFYKPKLFIMDTVKLYNLPTTLQEFNINIPTAKSVYKPLILLRLFANLKRSKILVFVKSNEASLRLASLLKMMNDKNLITETQDISSINSNNSRTDNKRLVNAFSSTIENSINKILITTDLISRGIDINDITHVINYDLPISSQQYVHRCGRTARAGSEGQAYNMLVGKGEKQFWTQQIDNDISRDIGGYTPQLWGHPSGNATDDKDDDSVDSNASKKSTALSELLSISKHEDEIYKECLQTLKQLSLVK</sequence>
<evidence type="ECO:0000256" key="6">
    <source>
        <dbReference type="RuleBase" id="RU000492"/>
    </source>
</evidence>
<dbReference type="EMBL" id="HE806321">
    <property type="protein sequence ID" value="CCH61954.1"/>
    <property type="molecule type" value="Genomic_DNA"/>
</dbReference>
<dbReference type="GO" id="GO:0005730">
    <property type="term" value="C:nucleolus"/>
    <property type="evidence" value="ECO:0007669"/>
    <property type="project" value="EnsemblFungi"/>
</dbReference>
<dbReference type="GO" id="GO:0030687">
    <property type="term" value="C:preribosome, large subunit precursor"/>
    <property type="evidence" value="ECO:0007669"/>
    <property type="project" value="EnsemblFungi"/>
</dbReference>
<dbReference type="PROSITE" id="PS51194">
    <property type="entry name" value="HELICASE_CTER"/>
    <property type="match status" value="1"/>
</dbReference>
<dbReference type="SMART" id="SM00487">
    <property type="entry name" value="DEXDc"/>
    <property type="match status" value="1"/>
</dbReference>
<evidence type="ECO:0000256" key="2">
    <source>
        <dbReference type="ARBA" id="ARBA00022801"/>
    </source>
</evidence>
<protein>
    <recommendedName>
        <fullName evidence="7">ATP-dependent RNA helicase</fullName>
        <ecNumber evidence="7">3.6.4.13</ecNumber>
    </recommendedName>
</protein>
<dbReference type="GO" id="GO:0005524">
    <property type="term" value="F:ATP binding"/>
    <property type="evidence" value="ECO:0007669"/>
    <property type="project" value="UniProtKB-UniRule"/>
</dbReference>
<comment type="domain">
    <text evidence="7">The Q motif is unique to and characteristic of the DEAD box family of RNA helicases and controls ATP binding and hydrolysis.</text>
</comment>
<dbReference type="PROSITE" id="PS00039">
    <property type="entry name" value="DEAD_ATP_HELICASE"/>
    <property type="match status" value="1"/>
</dbReference>
<keyword evidence="4 6" id="KW-0067">ATP-binding</keyword>